<organism evidence="1">
    <name type="scientific">marine sediment metagenome</name>
    <dbReference type="NCBI Taxonomy" id="412755"/>
    <lineage>
        <taxon>unclassified sequences</taxon>
        <taxon>metagenomes</taxon>
        <taxon>ecological metagenomes</taxon>
    </lineage>
</organism>
<accession>A0A0F8X931</accession>
<dbReference type="AlphaFoldDB" id="A0A0F8X931"/>
<name>A0A0F8X931_9ZZZZ</name>
<proteinExistence type="predicted"/>
<dbReference type="EMBL" id="LAZR01064465">
    <property type="protein sequence ID" value="KKK57465.1"/>
    <property type="molecule type" value="Genomic_DNA"/>
</dbReference>
<comment type="caution">
    <text evidence="1">The sequence shown here is derived from an EMBL/GenBank/DDBJ whole genome shotgun (WGS) entry which is preliminary data.</text>
</comment>
<evidence type="ECO:0000313" key="1">
    <source>
        <dbReference type="EMBL" id="KKK57465.1"/>
    </source>
</evidence>
<sequence length="191" mass="20857">MKTLTRNNKLFLYWLAAFSLVFLMAVILPAHSRAATVTLRPSADGLYTEYATPSSGTHFDDVDEASADDDTTYIETGGADDIDFFDVPTSGIAGGSTINSVTIWARGMRIDNLADIRISFREGVNSTDDFGTLVGLTASYADYSRAMSVNPLTSSAWTLAEVNSLQIGVQHYRNNKNERVTQVYAVIDYTA</sequence>
<gene>
    <name evidence="1" type="ORF">LCGC14_3054200</name>
</gene>
<reference evidence="1" key="1">
    <citation type="journal article" date="2015" name="Nature">
        <title>Complex archaea that bridge the gap between prokaryotes and eukaryotes.</title>
        <authorList>
            <person name="Spang A."/>
            <person name="Saw J.H."/>
            <person name="Jorgensen S.L."/>
            <person name="Zaremba-Niedzwiedzka K."/>
            <person name="Martijn J."/>
            <person name="Lind A.E."/>
            <person name="van Eijk R."/>
            <person name="Schleper C."/>
            <person name="Guy L."/>
            <person name="Ettema T.J."/>
        </authorList>
    </citation>
    <scope>NUCLEOTIDE SEQUENCE</scope>
</reference>
<feature type="non-terminal residue" evidence="1">
    <location>
        <position position="191"/>
    </location>
</feature>
<protein>
    <submittedName>
        <fullName evidence="1">Uncharacterized protein</fullName>
    </submittedName>
</protein>